<dbReference type="GeneID" id="27724965"/>
<dbReference type="KEGG" id="sapo:SAPIO_CDS5893"/>
<feature type="compositionally biased region" description="Polar residues" evidence="2">
    <location>
        <begin position="252"/>
        <end position="264"/>
    </location>
</feature>
<feature type="region of interest" description="Disordered" evidence="2">
    <location>
        <begin position="198"/>
        <end position="217"/>
    </location>
</feature>
<accession>A0A084G5M8</accession>
<dbReference type="VEuPathDB" id="FungiDB:SAPIO_CDS5893"/>
<sequence>MSVPPEIIRVKRKRDDDSIPVAFLQLDEATKRHCSGNWVYQRRVVQATYDIRPVIHSTKPEDVTGIEKQDSSMEGVPEGAAEQRQFFMSKSSFLSVQAVGQISARKRRQGTAVFVEREPKKTRPTSLPSGDALIGTGTTSGSLQQPLPTKATASILPQETQHVFASIQPQASQEEMGPAKGGLESAAAEEPRKFKRAGRMVRDHPRPAGGSIAAAAPLPEYHDNMEKLASEMGAWTMDEIQRNLDKLEGKSSRAQPSTPLQEQRQGLVEKKAVSRSTLSLRPKVPAQRYAERHPEAMAPVGPPTASDGAAVGKKIDASLDTEMDVDGDWIEEIYQRVPASKLDATVPRSNVGVIVFEDEKEQQFFYGSGEGDSDAEMWQDEEDENAEDYYGADYPEDEVDPDDEFDRNPYRFRTGNASDDEEFDLHDYNEEDDEFNEFADDENDTDAHIMAGEDPAVAARKIRHFLKRHGDGHLY</sequence>
<dbReference type="EMBL" id="JOWA01000099">
    <property type="protein sequence ID" value="KEZ42640.1"/>
    <property type="molecule type" value="Genomic_DNA"/>
</dbReference>
<dbReference type="OrthoDB" id="6255506at2759"/>
<dbReference type="GO" id="GO:0006606">
    <property type="term" value="P:protein import into nucleus"/>
    <property type="evidence" value="ECO:0007669"/>
    <property type="project" value="InterPro"/>
</dbReference>
<evidence type="ECO:0000313" key="5">
    <source>
        <dbReference type="Proteomes" id="UP000028545"/>
    </source>
</evidence>
<dbReference type="OMA" id="EYWEHFA"/>
<comment type="similarity">
    <text evidence="1">Belongs to the IWR1/SLC7A6OS family.</text>
</comment>
<feature type="compositionally biased region" description="Acidic residues" evidence="2">
    <location>
        <begin position="371"/>
        <end position="387"/>
    </location>
</feature>
<gene>
    <name evidence="4" type="ORF">SAPIO_CDS5893</name>
</gene>
<dbReference type="AlphaFoldDB" id="A0A084G5M8"/>
<evidence type="ECO:0000313" key="4">
    <source>
        <dbReference type="EMBL" id="KEZ42640.1"/>
    </source>
</evidence>
<dbReference type="GO" id="GO:0005737">
    <property type="term" value="C:cytoplasm"/>
    <property type="evidence" value="ECO:0007669"/>
    <property type="project" value="TreeGrafter"/>
</dbReference>
<name>A0A084G5M8_PSEDA</name>
<dbReference type="PANTHER" id="PTHR28063">
    <property type="entry name" value="RNA POLYMERASE II NUCLEAR LOCALIZATION PROTEIN IWR1"/>
    <property type="match status" value="1"/>
</dbReference>
<feature type="domain" description="Transcription factor Iwr1" evidence="3">
    <location>
        <begin position="328"/>
        <end position="398"/>
    </location>
</feature>
<dbReference type="PANTHER" id="PTHR28063:SF1">
    <property type="entry name" value="RNA POLYMERASE II NUCLEAR LOCALIZATION PROTEIN IWR1"/>
    <property type="match status" value="1"/>
</dbReference>
<keyword evidence="5" id="KW-1185">Reference proteome</keyword>
<feature type="compositionally biased region" description="Polar residues" evidence="2">
    <location>
        <begin position="136"/>
        <end position="146"/>
    </location>
</feature>
<protein>
    <recommendedName>
        <fullName evidence="3">Transcription factor Iwr1 domain-containing protein</fullName>
    </recommendedName>
</protein>
<dbReference type="Pfam" id="PF08574">
    <property type="entry name" value="Iwr1"/>
    <property type="match status" value="1"/>
</dbReference>
<dbReference type="Proteomes" id="UP000028545">
    <property type="component" value="Unassembled WGS sequence"/>
</dbReference>
<reference evidence="4 5" key="1">
    <citation type="journal article" date="2014" name="Genome Announc.">
        <title>Draft genome sequence of the pathogenic fungus Scedosporium apiospermum.</title>
        <authorList>
            <person name="Vandeputte P."/>
            <person name="Ghamrawi S."/>
            <person name="Rechenmann M."/>
            <person name="Iltis A."/>
            <person name="Giraud S."/>
            <person name="Fleury M."/>
            <person name="Thornton C."/>
            <person name="Delhaes L."/>
            <person name="Meyer W."/>
            <person name="Papon N."/>
            <person name="Bouchara J.P."/>
        </authorList>
    </citation>
    <scope>NUCLEOTIDE SEQUENCE [LARGE SCALE GENOMIC DNA]</scope>
    <source>
        <strain evidence="4 5">IHEM 14462</strain>
    </source>
</reference>
<dbReference type="RefSeq" id="XP_016642439.1">
    <property type="nucleotide sequence ID" value="XM_016788123.1"/>
</dbReference>
<evidence type="ECO:0000256" key="2">
    <source>
        <dbReference type="SAM" id="MobiDB-lite"/>
    </source>
</evidence>
<feature type="region of interest" description="Disordered" evidence="2">
    <location>
        <begin position="118"/>
        <end position="146"/>
    </location>
</feature>
<dbReference type="InterPro" id="IPR040150">
    <property type="entry name" value="Iwr1"/>
</dbReference>
<feature type="region of interest" description="Disordered" evidence="2">
    <location>
        <begin position="366"/>
        <end position="423"/>
    </location>
</feature>
<feature type="region of interest" description="Disordered" evidence="2">
    <location>
        <begin position="243"/>
        <end position="285"/>
    </location>
</feature>
<feature type="compositionally biased region" description="Acidic residues" evidence="2">
    <location>
        <begin position="394"/>
        <end position="405"/>
    </location>
</feature>
<comment type="caution">
    <text evidence="4">The sequence shown here is derived from an EMBL/GenBank/DDBJ whole genome shotgun (WGS) entry which is preliminary data.</text>
</comment>
<dbReference type="InterPro" id="IPR013883">
    <property type="entry name" value="TF_Iwr1_dom"/>
</dbReference>
<organism evidence="4 5">
    <name type="scientific">Pseudallescheria apiosperma</name>
    <name type="common">Scedosporium apiospermum</name>
    <dbReference type="NCBI Taxonomy" id="563466"/>
    <lineage>
        <taxon>Eukaryota</taxon>
        <taxon>Fungi</taxon>
        <taxon>Dikarya</taxon>
        <taxon>Ascomycota</taxon>
        <taxon>Pezizomycotina</taxon>
        <taxon>Sordariomycetes</taxon>
        <taxon>Hypocreomycetidae</taxon>
        <taxon>Microascales</taxon>
        <taxon>Microascaceae</taxon>
        <taxon>Scedosporium</taxon>
    </lineage>
</organism>
<feature type="region of interest" description="Disordered" evidence="2">
    <location>
        <begin position="168"/>
        <end position="191"/>
    </location>
</feature>
<evidence type="ECO:0000256" key="1">
    <source>
        <dbReference type="ARBA" id="ARBA00010218"/>
    </source>
</evidence>
<proteinExistence type="inferred from homology"/>
<evidence type="ECO:0000259" key="3">
    <source>
        <dbReference type="Pfam" id="PF08574"/>
    </source>
</evidence>
<dbReference type="HOGENOM" id="CLU_039754_0_0_1"/>